<accession>A0A934VBQ8</accession>
<dbReference type="GO" id="GO:0004748">
    <property type="term" value="F:ribonucleoside-diphosphate reductase activity, thioredoxin disulfide as acceptor"/>
    <property type="evidence" value="ECO:0007669"/>
    <property type="project" value="UniProtKB-EC"/>
</dbReference>
<dbReference type="PANTHER" id="PTHR11573">
    <property type="entry name" value="RIBONUCLEOSIDE-DIPHOSPHATE REDUCTASE LARGE CHAIN"/>
    <property type="match status" value="1"/>
</dbReference>
<dbReference type="PANTHER" id="PTHR11573:SF6">
    <property type="entry name" value="RIBONUCLEOSIDE-DIPHOSPHATE REDUCTASE LARGE SUBUNIT"/>
    <property type="match status" value="1"/>
</dbReference>
<dbReference type="GO" id="GO:0005971">
    <property type="term" value="C:ribonucleoside-diphosphate reductase complex"/>
    <property type="evidence" value="ECO:0007669"/>
    <property type="project" value="TreeGrafter"/>
</dbReference>
<keyword evidence="2" id="KW-0021">Allosteric enzyme</keyword>
<dbReference type="Pfam" id="PF03477">
    <property type="entry name" value="ATP-cone"/>
    <property type="match status" value="1"/>
</dbReference>
<feature type="domain" description="ATP-cone" evidence="11">
    <location>
        <begin position="268"/>
        <end position="359"/>
    </location>
</feature>
<dbReference type="NCBIfam" id="TIGR02506">
    <property type="entry name" value="NrdE_NrdA"/>
    <property type="match status" value="1"/>
</dbReference>
<dbReference type="PRINTS" id="PR01183">
    <property type="entry name" value="RIBORDTASEM1"/>
</dbReference>
<dbReference type="RefSeq" id="WP_200351305.1">
    <property type="nucleotide sequence ID" value="NZ_BAABHZ010000006.1"/>
</dbReference>
<keyword evidence="13" id="KW-1185">Reference proteome</keyword>
<dbReference type="GO" id="GO:0005524">
    <property type="term" value="F:ATP binding"/>
    <property type="evidence" value="ECO:0007669"/>
    <property type="project" value="UniProtKB-UniRule"/>
</dbReference>
<evidence type="ECO:0000313" key="12">
    <source>
        <dbReference type="EMBL" id="MBK1816365.1"/>
    </source>
</evidence>
<evidence type="ECO:0000256" key="4">
    <source>
        <dbReference type="ARBA" id="ARBA00022840"/>
    </source>
</evidence>
<evidence type="ECO:0000256" key="10">
    <source>
        <dbReference type="RuleBase" id="RU003410"/>
    </source>
</evidence>
<organism evidence="12 13">
    <name type="scientific">Luteolibacter yonseiensis</name>
    <dbReference type="NCBI Taxonomy" id="1144680"/>
    <lineage>
        <taxon>Bacteria</taxon>
        <taxon>Pseudomonadati</taxon>
        <taxon>Verrucomicrobiota</taxon>
        <taxon>Verrucomicrobiia</taxon>
        <taxon>Verrucomicrobiales</taxon>
        <taxon>Verrucomicrobiaceae</taxon>
        <taxon>Luteolibacter</taxon>
    </lineage>
</organism>
<dbReference type="InterPro" id="IPR013509">
    <property type="entry name" value="RNR_lsu_N"/>
</dbReference>
<dbReference type="InterPro" id="IPR008926">
    <property type="entry name" value="RNR_R1-su_N"/>
</dbReference>
<dbReference type="InterPro" id="IPR013346">
    <property type="entry name" value="NrdE_NrdA_C"/>
</dbReference>
<evidence type="ECO:0000256" key="8">
    <source>
        <dbReference type="ARBA" id="ARBA00047754"/>
    </source>
</evidence>
<dbReference type="EMBL" id="JAENIK010000011">
    <property type="protein sequence ID" value="MBK1816365.1"/>
    <property type="molecule type" value="Genomic_DNA"/>
</dbReference>
<proteinExistence type="inferred from homology"/>
<keyword evidence="3 9" id="KW-0547">Nucleotide-binding</keyword>
<evidence type="ECO:0000256" key="2">
    <source>
        <dbReference type="ARBA" id="ARBA00022533"/>
    </source>
</evidence>
<dbReference type="PROSITE" id="PS51161">
    <property type="entry name" value="ATP_CONE"/>
    <property type="match status" value="2"/>
</dbReference>
<keyword evidence="4 9" id="KW-0067">ATP-binding</keyword>
<dbReference type="AlphaFoldDB" id="A0A934VBQ8"/>
<dbReference type="GO" id="GO:0009263">
    <property type="term" value="P:deoxyribonucleotide biosynthetic process"/>
    <property type="evidence" value="ECO:0007669"/>
    <property type="project" value="UniProtKB-KW"/>
</dbReference>
<dbReference type="Gene3D" id="3.20.70.20">
    <property type="match status" value="1"/>
</dbReference>
<dbReference type="InterPro" id="IPR039718">
    <property type="entry name" value="Rrm1"/>
</dbReference>
<evidence type="ECO:0000256" key="6">
    <source>
        <dbReference type="ARBA" id="ARBA00023116"/>
    </source>
</evidence>
<dbReference type="SUPFAM" id="SSF51998">
    <property type="entry name" value="PFL-like glycyl radical enzymes"/>
    <property type="match status" value="1"/>
</dbReference>
<dbReference type="CDD" id="cd01679">
    <property type="entry name" value="RNR_I"/>
    <property type="match status" value="1"/>
</dbReference>
<evidence type="ECO:0000259" key="11">
    <source>
        <dbReference type="PROSITE" id="PS51161"/>
    </source>
</evidence>
<evidence type="ECO:0000256" key="1">
    <source>
        <dbReference type="ARBA" id="ARBA00010406"/>
    </source>
</evidence>
<comment type="catalytic activity">
    <reaction evidence="8 10">
        <text>a 2'-deoxyribonucleoside 5'-diphosphate + [thioredoxin]-disulfide + H2O = a ribonucleoside 5'-diphosphate + [thioredoxin]-dithiol</text>
        <dbReference type="Rhea" id="RHEA:23252"/>
        <dbReference type="Rhea" id="RHEA-COMP:10698"/>
        <dbReference type="Rhea" id="RHEA-COMP:10700"/>
        <dbReference type="ChEBI" id="CHEBI:15377"/>
        <dbReference type="ChEBI" id="CHEBI:29950"/>
        <dbReference type="ChEBI" id="CHEBI:50058"/>
        <dbReference type="ChEBI" id="CHEBI:57930"/>
        <dbReference type="ChEBI" id="CHEBI:73316"/>
        <dbReference type="EC" id="1.17.4.1"/>
    </reaction>
</comment>
<comment type="similarity">
    <text evidence="1 10">Belongs to the ribonucleoside diphosphate reductase large chain family.</text>
</comment>
<comment type="caution">
    <text evidence="12">The sequence shown here is derived from an EMBL/GenBank/DDBJ whole genome shotgun (WGS) entry which is preliminary data.</text>
</comment>
<reference evidence="12" key="1">
    <citation type="submission" date="2021-01" db="EMBL/GenBank/DDBJ databases">
        <title>Modified the classification status of verrucomicrobia.</title>
        <authorList>
            <person name="Feng X."/>
        </authorList>
    </citation>
    <scope>NUCLEOTIDE SEQUENCE</scope>
    <source>
        <strain evidence="12">JCM 18052</strain>
    </source>
</reference>
<dbReference type="NCBIfam" id="NF005544">
    <property type="entry name" value="PRK07207.1"/>
    <property type="match status" value="1"/>
</dbReference>
<gene>
    <name evidence="12" type="ORF">JIN84_12130</name>
</gene>
<dbReference type="InterPro" id="IPR005144">
    <property type="entry name" value="ATP-cone_dom"/>
</dbReference>
<protein>
    <recommendedName>
        <fullName evidence="10">Ribonucleoside-diphosphate reductase</fullName>
        <ecNumber evidence="10">1.17.4.1</ecNumber>
    </recommendedName>
</protein>
<sequence>MYRSLNLNEDLALKQVVTDRFALTDRGFAWRDVLSTEKRQPVTDITITRGNTDSHFSLEDVADAIGDSLADLLISRREDEQSIFSDVNRKFVSDVAHSVASFLTDSLKADGRLRLSEADLYLLIEKALLENEAYDVAKSLAFRRSMEKTGAVDVHTGPHALPVRLIRRNGNVVPWSETKIEIAVRKAFLTIKENPEPAVEVAKGVTDRIRRGDSSFVHIEDVQDMVQEELMRQGHFKAATHYVRYRDERARLRKEEEDLAEDPNQELMVTVISDEGVSSFWDGGDLRKRISYASIGLDLNLTEVEIERELRRSVGNEISEKDLKNTIILNAKALIEKDADFAKFAGRILLSYIYEEVLDWSISRDGIDKLKAAHKAAFKGYLKHGIAIKRLNPELLDVYNLDKLSDAFDPTADLDFDYLGIQTLYDRYLIVDKTGSKHRRIETPQFFWMRVAMGLFKREENDAEGWVIRLYNLYKGRRFCSSTPTLFNSGTLHSQLSSCYLYKVDDSIESIMYRGIAENAFLSKWAGGLGGSWTAVRGTGGYIQGTNGESQGIIPFLKLHNDQLVAVNQGGKRRGSGCAYLETWHNDIEDFLDLRKNTGDERRRCHDMNTANWVPDLFMKRMEERGTWTLFRSNEVPDLHDLYGSAFEQRYTEYERMAAEGKLWSRQMPALELWKSMLKMVFETGHPWITFKDPCNVRSPQDHCGVIHSSNLCTEITLNTSAEETAVCNLGSVVLDTHITRDGALDHEMLKETITVAIRALDNVIDINFYPTEAAKTANTRHRPIGLGVMGVQNALYKRNLAFASEAAVEFNDEFMEAIAYYAYNASSDLASEVGTYSTYKGSKWDRGLLPQDTVDLLEAERGRKIDVPRGGKMDWSVVREKIAKHGMRNSNVLAIAPTATISNIMGTTPCIEPNYKNLYVKSNLSGDFIVLNSELVKDLKKANLWNQEMLDQLKYFDGELDAIDDIPEPIKHKHKTVFGIAHEYIIDAAARRQKWIDQSQSVNLFLATPEMKTLSHMYRRAWDKGLKTTYYLRTLQASNIEKSTIDVKKEVRGLAGTATPAAKTYTAEEKNACSIDAMLNGGTCEACQ</sequence>
<evidence type="ECO:0000256" key="7">
    <source>
        <dbReference type="ARBA" id="ARBA00024942"/>
    </source>
</evidence>
<keyword evidence="5 10" id="KW-0560">Oxidoreductase</keyword>
<dbReference type="FunFam" id="3.20.70.20:FF:000009">
    <property type="entry name" value="Ribonucleoside-diphosphate reductase"/>
    <property type="match status" value="1"/>
</dbReference>
<evidence type="ECO:0000256" key="3">
    <source>
        <dbReference type="ARBA" id="ARBA00022741"/>
    </source>
</evidence>
<dbReference type="Pfam" id="PF02867">
    <property type="entry name" value="Ribonuc_red_lgC"/>
    <property type="match status" value="1"/>
</dbReference>
<dbReference type="SUPFAM" id="SSF48168">
    <property type="entry name" value="R1 subunit of ribonucleotide reductase, N-terminal domain"/>
    <property type="match status" value="1"/>
</dbReference>
<dbReference type="InterPro" id="IPR000788">
    <property type="entry name" value="RNR_lg_C"/>
</dbReference>
<dbReference type="Pfam" id="PF00317">
    <property type="entry name" value="Ribonuc_red_lgN"/>
    <property type="match status" value="1"/>
</dbReference>
<name>A0A934VBQ8_9BACT</name>
<dbReference type="Proteomes" id="UP000600139">
    <property type="component" value="Unassembled WGS sequence"/>
</dbReference>
<evidence type="ECO:0000256" key="5">
    <source>
        <dbReference type="ARBA" id="ARBA00023002"/>
    </source>
</evidence>
<comment type="function">
    <text evidence="7 10">Provides the precursors necessary for DNA synthesis. Catalyzes the biosynthesis of deoxyribonucleotides from the corresponding ribonucleotides.</text>
</comment>
<dbReference type="PROSITE" id="PS00089">
    <property type="entry name" value="RIBORED_LARGE"/>
    <property type="match status" value="1"/>
</dbReference>
<keyword evidence="6 10" id="KW-0215">Deoxyribonucleotide synthesis</keyword>
<dbReference type="EC" id="1.17.4.1" evidence="10"/>
<evidence type="ECO:0000256" key="9">
    <source>
        <dbReference type="PROSITE-ProRule" id="PRU00492"/>
    </source>
</evidence>
<feature type="domain" description="ATP-cone" evidence="11">
    <location>
        <begin position="163"/>
        <end position="253"/>
    </location>
</feature>
<evidence type="ECO:0000313" key="13">
    <source>
        <dbReference type="Proteomes" id="UP000600139"/>
    </source>
</evidence>